<dbReference type="Proteomes" id="UP001567538">
    <property type="component" value="Unassembled WGS sequence"/>
</dbReference>
<protein>
    <recommendedName>
        <fullName evidence="4">Pectinesterase inhibitor domain-containing protein</fullName>
    </recommendedName>
</protein>
<sequence>MRTTLCLCVAVVAAAFAASASSAAGSFCDTADDKVLCGQLVGRAGTWAEAMTNALNGVQKQAEGGKSVADTVAAKLPAGVLPQTKDAIVSTCQWAYENVMDNVKECIEFVKDDPTSAIKYHLSSVSYSDCTEGLSEFSLSVPEATQFDAEMQKLSSALLAVAEKKP</sequence>
<gene>
    <name evidence="2" type="ORF">AAHA92_18773</name>
</gene>
<dbReference type="SUPFAM" id="SSF101148">
    <property type="entry name" value="Plant invertase/pectin methylesterase inhibitor"/>
    <property type="match status" value="1"/>
</dbReference>
<accession>A0ABD1H3M3</accession>
<feature type="chain" id="PRO_5044843049" description="Pectinesterase inhibitor domain-containing protein" evidence="1">
    <location>
        <begin position="23"/>
        <end position="166"/>
    </location>
</feature>
<evidence type="ECO:0008006" key="4">
    <source>
        <dbReference type="Google" id="ProtNLM"/>
    </source>
</evidence>
<evidence type="ECO:0000313" key="3">
    <source>
        <dbReference type="Proteomes" id="UP001567538"/>
    </source>
</evidence>
<keyword evidence="1" id="KW-0732">Signal</keyword>
<dbReference type="EMBL" id="JBEAFC010000007">
    <property type="protein sequence ID" value="KAL1550862.1"/>
    <property type="molecule type" value="Genomic_DNA"/>
</dbReference>
<keyword evidence="3" id="KW-1185">Reference proteome</keyword>
<reference evidence="2 3" key="1">
    <citation type="submission" date="2024-06" db="EMBL/GenBank/DDBJ databases">
        <title>A chromosome level genome sequence of Diviner's sage (Salvia divinorum).</title>
        <authorList>
            <person name="Ford S.A."/>
            <person name="Ro D.-K."/>
            <person name="Ness R.W."/>
            <person name="Phillips M.A."/>
        </authorList>
    </citation>
    <scope>NUCLEOTIDE SEQUENCE [LARGE SCALE GENOMIC DNA]</scope>
    <source>
        <strain evidence="2">SAF-2024a</strain>
        <tissue evidence="2">Leaf</tissue>
    </source>
</reference>
<dbReference type="Gene3D" id="1.20.140.40">
    <property type="entry name" value="Invertase/pectin methylesterase inhibitor family protein"/>
    <property type="match status" value="1"/>
</dbReference>
<dbReference type="InterPro" id="IPR035513">
    <property type="entry name" value="Invertase/methylesterase_inhib"/>
</dbReference>
<organism evidence="2 3">
    <name type="scientific">Salvia divinorum</name>
    <name type="common">Maria pastora</name>
    <name type="synonym">Diviner's sage</name>
    <dbReference type="NCBI Taxonomy" id="28513"/>
    <lineage>
        <taxon>Eukaryota</taxon>
        <taxon>Viridiplantae</taxon>
        <taxon>Streptophyta</taxon>
        <taxon>Embryophyta</taxon>
        <taxon>Tracheophyta</taxon>
        <taxon>Spermatophyta</taxon>
        <taxon>Magnoliopsida</taxon>
        <taxon>eudicotyledons</taxon>
        <taxon>Gunneridae</taxon>
        <taxon>Pentapetalae</taxon>
        <taxon>asterids</taxon>
        <taxon>lamiids</taxon>
        <taxon>Lamiales</taxon>
        <taxon>Lamiaceae</taxon>
        <taxon>Nepetoideae</taxon>
        <taxon>Mentheae</taxon>
        <taxon>Salviinae</taxon>
        <taxon>Salvia</taxon>
        <taxon>Salvia subgen. Calosphace</taxon>
    </lineage>
</organism>
<evidence type="ECO:0000256" key="1">
    <source>
        <dbReference type="SAM" id="SignalP"/>
    </source>
</evidence>
<name>A0ABD1H3M3_SALDI</name>
<dbReference type="AlphaFoldDB" id="A0ABD1H3M3"/>
<comment type="caution">
    <text evidence="2">The sequence shown here is derived from an EMBL/GenBank/DDBJ whole genome shotgun (WGS) entry which is preliminary data.</text>
</comment>
<proteinExistence type="predicted"/>
<feature type="signal peptide" evidence="1">
    <location>
        <begin position="1"/>
        <end position="22"/>
    </location>
</feature>
<evidence type="ECO:0000313" key="2">
    <source>
        <dbReference type="EMBL" id="KAL1550862.1"/>
    </source>
</evidence>